<protein>
    <submittedName>
        <fullName evidence="1">Uncharacterized protein</fullName>
    </submittedName>
</protein>
<dbReference type="Proteomes" id="UP000593915">
    <property type="component" value="Chromosome"/>
</dbReference>
<dbReference type="EMBL" id="CP061839">
    <property type="protein sequence ID" value="QOW61488.1"/>
    <property type="molecule type" value="Genomic_DNA"/>
</dbReference>
<dbReference type="RefSeq" id="WP_194076971.1">
    <property type="nucleotide sequence ID" value="NZ_CP061839.1"/>
</dbReference>
<name>A0A7S6WQI6_9SPIR</name>
<reference evidence="1 2" key="1">
    <citation type="submission" date="2020-09" db="EMBL/GenBank/DDBJ databases">
        <title>Characterization of Treponema spp. from bovine digital dermatitis in Korea.</title>
        <authorList>
            <person name="Espiritu H.M."/>
            <person name="Cho Y.I."/>
            <person name="Mamuad L."/>
        </authorList>
    </citation>
    <scope>NUCLEOTIDE SEQUENCE [LARGE SCALE GENOMIC DNA]</scope>
    <source>
        <strain evidence="1 2">KS1</strain>
    </source>
</reference>
<organism evidence="1 2">
    <name type="scientific">Treponema pedis</name>
    <dbReference type="NCBI Taxonomy" id="409322"/>
    <lineage>
        <taxon>Bacteria</taxon>
        <taxon>Pseudomonadati</taxon>
        <taxon>Spirochaetota</taxon>
        <taxon>Spirochaetia</taxon>
        <taxon>Spirochaetales</taxon>
        <taxon>Treponemataceae</taxon>
        <taxon>Treponema</taxon>
    </lineage>
</organism>
<sequence length="172" mass="20440">MENKTWQDIEQDINNMGLTKKRKRIPEEEKEFKRLKEQIIIHLDTLKIEPCDKGRFRDYTIWADTLNEKVIDFYNEHGVYPNILLANDKTYDKITEIEKDKPENRRWVGEGEPPDDFSGFSAFEAGVYILELCINNRLKVDTFRLVYDEEPIFDGEEEPEETVKKTYKKKAA</sequence>
<evidence type="ECO:0000313" key="1">
    <source>
        <dbReference type="EMBL" id="QOW61488.1"/>
    </source>
</evidence>
<accession>A0A7S6WQI6</accession>
<proteinExistence type="predicted"/>
<evidence type="ECO:0000313" key="2">
    <source>
        <dbReference type="Proteomes" id="UP000593915"/>
    </source>
</evidence>
<dbReference type="AlphaFoldDB" id="A0A7S6WQI6"/>
<gene>
    <name evidence="1" type="ORF">IFE08_03620</name>
</gene>